<name>A0A096CMD4_9FIRM</name>
<dbReference type="Pfam" id="PF04025">
    <property type="entry name" value="RemA-like"/>
    <property type="match status" value="1"/>
</dbReference>
<keyword evidence="2" id="KW-1185">Reference proteome</keyword>
<dbReference type="RefSeq" id="WP_038153192.1">
    <property type="nucleotide sequence ID" value="NZ_JRNT01000039.1"/>
</dbReference>
<dbReference type="Proteomes" id="UP000029628">
    <property type="component" value="Unassembled WGS sequence"/>
</dbReference>
<dbReference type="AlphaFoldDB" id="A0A096CMD4"/>
<comment type="caution">
    <text evidence="1">The sequence shown here is derived from an EMBL/GenBank/DDBJ whole genome shotgun (WGS) entry which is preliminary data.</text>
</comment>
<dbReference type="EMBL" id="JRNT01000039">
    <property type="protein sequence ID" value="KGF46474.1"/>
    <property type="molecule type" value="Genomic_DNA"/>
</dbReference>
<proteinExistence type="predicted"/>
<evidence type="ECO:0000313" key="1">
    <source>
        <dbReference type="EMBL" id="KGF46474.1"/>
    </source>
</evidence>
<accession>A0A096CMD4</accession>
<evidence type="ECO:0008006" key="3">
    <source>
        <dbReference type="Google" id="ProtNLM"/>
    </source>
</evidence>
<protein>
    <recommendedName>
        <fullName evidence="3">DUF370 domain-containing protein</fullName>
    </recommendedName>
</protein>
<organism evidence="1 2">
    <name type="scientific">Veillonella montpellierensis DNF00314</name>
    <dbReference type="NCBI Taxonomy" id="1401067"/>
    <lineage>
        <taxon>Bacteria</taxon>
        <taxon>Bacillati</taxon>
        <taxon>Bacillota</taxon>
        <taxon>Negativicutes</taxon>
        <taxon>Veillonellales</taxon>
        <taxon>Veillonellaceae</taxon>
        <taxon>Veillonella</taxon>
    </lineage>
</organism>
<sequence length="88" mass="10005">MYMHIGNDIAVAACDIIAILRVEDLMDKREPLLRYGIPEEEYIHASREEPIKTYIVTTTAVYTSPVTVQTLMSRLDEFNGIISMQSIV</sequence>
<gene>
    <name evidence="1" type="ORF">HMPREF0872_08220</name>
</gene>
<dbReference type="InterPro" id="IPR007169">
    <property type="entry name" value="RemA-like"/>
</dbReference>
<evidence type="ECO:0000313" key="2">
    <source>
        <dbReference type="Proteomes" id="UP000029628"/>
    </source>
</evidence>
<reference evidence="1 2" key="1">
    <citation type="submission" date="2014-07" db="EMBL/GenBank/DDBJ databases">
        <authorList>
            <person name="McCorrison J."/>
            <person name="Sanka R."/>
            <person name="Torralba M."/>
            <person name="Gillis M."/>
            <person name="Haft D.H."/>
            <person name="Methe B."/>
            <person name="Sutton G."/>
            <person name="Nelson K.E."/>
        </authorList>
    </citation>
    <scope>NUCLEOTIDE SEQUENCE [LARGE SCALE GENOMIC DNA]</scope>
    <source>
        <strain evidence="1 2">DNF00314</strain>
    </source>
</reference>
<dbReference type="NCBIfam" id="NF046065">
    <property type="entry name" value="MtxRegRemB"/>
    <property type="match status" value="1"/>
</dbReference>